<dbReference type="AlphaFoldDB" id="A0A9X4SBS1"/>
<name>A0A9X4SBS1_9BURK</name>
<gene>
    <name evidence="3" type="ORF">H010_21026</name>
</gene>
<keyword evidence="2" id="KW-0812">Transmembrane</keyword>
<evidence type="ECO:0000313" key="3">
    <source>
        <dbReference type="EMBL" id="MDG5977749.1"/>
    </source>
</evidence>
<feature type="region of interest" description="Disordered" evidence="1">
    <location>
        <begin position="94"/>
        <end position="119"/>
    </location>
</feature>
<dbReference type="OrthoDB" id="8911168at2"/>
<dbReference type="EMBL" id="AOGK01000025">
    <property type="protein sequence ID" value="MDG5977749.1"/>
    <property type="molecule type" value="Genomic_DNA"/>
</dbReference>
<proteinExistence type="predicted"/>
<keyword evidence="2" id="KW-1133">Transmembrane helix</keyword>
<organism evidence="3 4">
    <name type="scientific">Hydrogenophaga taeniospiralis CCUG 15921</name>
    <dbReference type="NCBI Taxonomy" id="1281780"/>
    <lineage>
        <taxon>Bacteria</taxon>
        <taxon>Pseudomonadati</taxon>
        <taxon>Pseudomonadota</taxon>
        <taxon>Betaproteobacteria</taxon>
        <taxon>Burkholderiales</taxon>
        <taxon>Comamonadaceae</taxon>
        <taxon>Hydrogenophaga</taxon>
    </lineage>
</organism>
<evidence type="ECO:0000313" key="4">
    <source>
        <dbReference type="Proteomes" id="UP001152876"/>
    </source>
</evidence>
<evidence type="ECO:0000256" key="2">
    <source>
        <dbReference type="SAM" id="Phobius"/>
    </source>
</evidence>
<dbReference type="Proteomes" id="UP001152876">
    <property type="component" value="Unassembled WGS sequence"/>
</dbReference>
<comment type="caution">
    <text evidence="3">The sequence shown here is derived from an EMBL/GenBank/DDBJ whole genome shotgun (WGS) entry which is preliminary data.</text>
</comment>
<accession>A0A9X4SBS1</accession>
<dbReference type="RefSeq" id="WP_157572205.1">
    <property type="nucleotide sequence ID" value="NZ_AOGK01000025.1"/>
</dbReference>
<feature type="transmembrane region" description="Helical" evidence="2">
    <location>
        <begin position="20"/>
        <end position="48"/>
    </location>
</feature>
<evidence type="ECO:0000256" key="1">
    <source>
        <dbReference type="SAM" id="MobiDB-lite"/>
    </source>
</evidence>
<keyword evidence="4" id="KW-1185">Reference proteome</keyword>
<sequence>MNGFADFLSRVLRGVLKLALVLAAGVFVLSFLLAAIVVVLGVSLWSLLTGRKPAPVVMFSRMRQNSQRYAQGVWPGRGERAMGGDVVDVQATEVPDAPLAPPGASGARKGPDSMSRVPL</sequence>
<protein>
    <submittedName>
        <fullName evidence="3">Uncharacterized protein</fullName>
    </submittedName>
</protein>
<reference evidence="3" key="1">
    <citation type="submission" date="2013-01" db="EMBL/GenBank/DDBJ databases">
        <title>Genome draft of Hydrogenophaga taeniospiralis 2K1.</title>
        <authorList>
            <person name="Gomila M."/>
            <person name="Lalucat J."/>
        </authorList>
    </citation>
    <scope>NUCLEOTIDE SEQUENCE</scope>
    <source>
        <strain evidence="3">CCUG 15921</strain>
    </source>
</reference>
<keyword evidence="2" id="KW-0472">Membrane</keyword>